<gene>
    <name evidence="1" type="ORF">AB0C36_36935</name>
</gene>
<name>A0ABV3DTN4_9ACTN</name>
<dbReference type="Proteomes" id="UP001551482">
    <property type="component" value="Unassembled WGS sequence"/>
</dbReference>
<organism evidence="1 2">
    <name type="scientific">Streptodolium elevatio</name>
    <dbReference type="NCBI Taxonomy" id="3157996"/>
    <lineage>
        <taxon>Bacteria</taxon>
        <taxon>Bacillati</taxon>
        <taxon>Actinomycetota</taxon>
        <taxon>Actinomycetes</taxon>
        <taxon>Kitasatosporales</taxon>
        <taxon>Streptomycetaceae</taxon>
        <taxon>Streptodolium</taxon>
    </lineage>
</organism>
<reference evidence="1 2" key="1">
    <citation type="submission" date="2024-06" db="EMBL/GenBank/DDBJ databases">
        <title>The Natural Products Discovery Center: Release of the First 8490 Sequenced Strains for Exploring Actinobacteria Biosynthetic Diversity.</title>
        <authorList>
            <person name="Kalkreuter E."/>
            <person name="Kautsar S.A."/>
            <person name="Yang D."/>
            <person name="Bader C.D."/>
            <person name="Teijaro C.N."/>
            <person name="Fluegel L."/>
            <person name="Davis C.M."/>
            <person name="Simpson J.R."/>
            <person name="Lauterbach L."/>
            <person name="Steele A.D."/>
            <person name="Gui C."/>
            <person name="Meng S."/>
            <person name="Li G."/>
            <person name="Viehrig K."/>
            <person name="Ye F."/>
            <person name="Su P."/>
            <person name="Kiefer A.F."/>
            <person name="Nichols A."/>
            <person name="Cepeda A.J."/>
            <person name="Yan W."/>
            <person name="Fan B."/>
            <person name="Jiang Y."/>
            <person name="Adhikari A."/>
            <person name="Zheng C.-J."/>
            <person name="Schuster L."/>
            <person name="Cowan T.M."/>
            <person name="Smanski M.J."/>
            <person name="Chevrette M.G."/>
            <person name="De Carvalho L.P.S."/>
            <person name="Shen B."/>
        </authorList>
    </citation>
    <scope>NUCLEOTIDE SEQUENCE [LARGE SCALE GENOMIC DNA]</scope>
    <source>
        <strain evidence="1 2">NPDC048946</strain>
    </source>
</reference>
<evidence type="ECO:0000313" key="2">
    <source>
        <dbReference type="Proteomes" id="UP001551482"/>
    </source>
</evidence>
<proteinExistence type="predicted"/>
<dbReference type="EMBL" id="JBEZFP010000152">
    <property type="protein sequence ID" value="MEU8139071.1"/>
    <property type="molecule type" value="Genomic_DNA"/>
</dbReference>
<protein>
    <submittedName>
        <fullName evidence="1">Uncharacterized protein</fullName>
    </submittedName>
</protein>
<keyword evidence="2" id="KW-1185">Reference proteome</keyword>
<dbReference type="RefSeq" id="WP_358362926.1">
    <property type="nucleotide sequence ID" value="NZ_JBEZFP010000152.1"/>
</dbReference>
<evidence type="ECO:0000313" key="1">
    <source>
        <dbReference type="EMBL" id="MEU8139071.1"/>
    </source>
</evidence>
<accession>A0ABV3DTN4</accession>
<comment type="caution">
    <text evidence="1">The sequence shown here is derived from an EMBL/GenBank/DDBJ whole genome shotgun (WGS) entry which is preliminary data.</text>
</comment>
<sequence>MRIAEAARQRSRGQEGRLTYVVPQNPSSVAVAEFMLSRLALVADVPSWSYAESVTGAIYNDKVTSVEHYNAGVIFLDRLGLKS</sequence>